<gene>
    <name evidence="1" type="ORF">PPENT_87.1.T0280204</name>
</gene>
<organism evidence="1 2">
    <name type="scientific">Paramecium pentaurelia</name>
    <dbReference type="NCBI Taxonomy" id="43138"/>
    <lineage>
        <taxon>Eukaryota</taxon>
        <taxon>Sar</taxon>
        <taxon>Alveolata</taxon>
        <taxon>Ciliophora</taxon>
        <taxon>Intramacronucleata</taxon>
        <taxon>Oligohymenophorea</taxon>
        <taxon>Peniculida</taxon>
        <taxon>Parameciidae</taxon>
        <taxon>Paramecium</taxon>
    </lineage>
</organism>
<evidence type="ECO:0000313" key="2">
    <source>
        <dbReference type="Proteomes" id="UP000689195"/>
    </source>
</evidence>
<comment type="caution">
    <text evidence="1">The sequence shown here is derived from an EMBL/GenBank/DDBJ whole genome shotgun (WGS) entry which is preliminary data.</text>
</comment>
<dbReference type="AlphaFoldDB" id="A0A8S1TW61"/>
<protein>
    <submittedName>
        <fullName evidence="1">Uncharacterized protein</fullName>
    </submittedName>
</protein>
<dbReference type="EMBL" id="CAJJDO010000028">
    <property type="protein sequence ID" value="CAD8156224.1"/>
    <property type="molecule type" value="Genomic_DNA"/>
</dbReference>
<dbReference type="Proteomes" id="UP000689195">
    <property type="component" value="Unassembled WGS sequence"/>
</dbReference>
<keyword evidence="2" id="KW-1185">Reference proteome</keyword>
<sequence>MKIVNILGQLCYDDIRIIALRETCELVIKRERVCDYINKSLLIELGYEDESALEICLKQLNKACNQIQQ</sequence>
<dbReference type="OrthoDB" id="292319at2759"/>
<reference evidence="1" key="1">
    <citation type="submission" date="2021-01" db="EMBL/GenBank/DDBJ databases">
        <authorList>
            <consortium name="Genoscope - CEA"/>
            <person name="William W."/>
        </authorList>
    </citation>
    <scope>NUCLEOTIDE SEQUENCE</scope>
</reference>
<evidence type="ECO:0000313" key="1">
    <source>
        <dbReference type="EMBL" id="CAD8156224.1"/>
    </source>
</evidence>
<accession>A0A8S1TW61</accession>
<proteinExistence type="predicted"/>
<name>A0A8S1TW61_9CILI</name>